<evidence type="ECO:0000313" key="1">
    <source>
        <dbReference type="EMBL" id="MFM0105694.1"/>
    </source>
</evidence>
<accession>A0ACC7NF22</accession>
<evidence type="ECO:0000313" key="2">
    <source>
        <dbReference type="Proteomes" id="UP001629235"/>
    </source>
</evidence>
<dbReference type="Proteomes" id="UP001629235">
    <property type="component" value="Unassembled WGS sequence"/>
</dbReference>
<protein>
    <submittedName>
        <fullName evidence="1">Uncharacterized protein</fullName>
    </submittedName>
</protein>
<sequence length="64" mass="7434">MGQIDQMRLRWFIAVCHKDILARGDVPGVRDCGLAEPLRYERGVIRVYFRREDGGDGRDRNART</sequence>
<gene>
    <name evidence="1" type="ORF">PQR01_19945</name>
</gene>
<keyword evidence="2" id="KW-1185">Reference proteome</keyword>
<dbReference type="EMBL" id="JAQQDW010000039">
    <property type="protein sequence ID" value="MFM0105694.1"/>
    <property type="molecule type" value="Genomic_DNA"/>
</dbReference>
<proteinExistence type="predicted"/>
<comment type="caution">
    <text evidence="1">The sequence shown here is derived from an EMBL/GenBank/DDBJ whole genome shotgun (WGS) entry which is preliminary data.</text>
</comment>
<name>A0ACC7NF22_9BURK</name>
<organism evidence="1 2">
    <name type="scientific">Paraburkholderia rhynchosiae</name>
    <dbReference type="NCBI Taxonomy" id="487049"/>
    <lineage>
        <taxon>Bacteria</taxon>
        <taxon>Pseudomonadati</taxon>
        <taxon>Pseudomonadota</taxon>
        <taxon>Betaproteobacteria</taxon>
        <taxon>Burkholderiales</taxon>
        <taxon>Burkholderiaceae</taxon>
        <taxon>Paraburkholderia</taxon>
    </lineage>
</organism>
<reference evidence="1 2" key="1">
    <citation type="journal article" date="2024" name="Chem. Sci.">
        <title>Discovery of megapolipeptins by genome mining of a Burkholderiales bacteria collection.</title>
        <authorList>
            <person name="Paulo B.S."/>
            <person name="Recchia M.J.J."/>
            <person name="Lee S."/>
            <person name="Fergusson C.H."/>
            <person name="Romanowski S.B."/>
            <person name="Hernandez A."/>
            <person name="Krull N."/>
            <person name="Liu D.Y."/>
            <person name="Cavanagh H."/>
            <person name="Bos A."/>
            <person name="Gray C.A."/>
            <person name="Murphy B.T."/>
            <person name="Linington R.G."/>
            <person name="Eustaquio A.S."/>
        </authorList>
    </citation>
    <scope>NUCLEOTIDE SEQUENCE [LARGE SCALE GENOMIC DNA]</scope>
    <source>
        <strain evidence="1 2">RL18-126-BIB-B</strain>
    </source>
</reference>